<accession>X1SVF6</accession>
<dbReference type="AlphaFoldDB" id="X1SVF6"/>
<protein>
    <submittedName>
        <fullName evidence="2">Uncharacterized protein</fullName>
    </submittedName>
</protein>
<feature type="region of interest" description="Disordered" evidence="1">
    <location>
        <begin position="18"/>
        <end position="67"/>
    </location>
</feature>
<reference evidence="2" key="1">
    <citation type="journal article" date="2014" name="Front. Microbiol.">
        <title>High frequency of phylogenetically diverse reductive dehalogenase-homologous genes in deep subseafloor sedimentary metagenomes.</title>
        <authorList>
            <person name="Kawai M."/>
            <person name="Futagami T."/>
            <person name="Toyoda A."/>
            <person name="Takaki Y."/>
            <person name="Nishi S."/>
            <person name="Hori S."/>
            <person name="Arai W."/>
            <person name="Tsubouchi T."/>
            <person name="Morono Y."/>
            <person name="Uchiyama I."/>
            <person name="Ito T."/>
            <person name="Fujiyama A."/>
            <person name="Inagaki F."/>
            <person name="Takami H."/>
        </authorList>
    </citation>
    <scope>NUCLEOTIDE SEQUENCE</scope>
    <source>
        <strain evidence="2">Expedition CK06-06</strain>
    </source>
</reference>
<sequence length="67" mass="7213">LEKVHELTGAVTLRLHPVSPYQHEPEAEVVELAPPEGEEKGGEAEAETATTSEPEAETEPEPEPEPS</sequence>
<comment type="caution">
    <text evidence="2">The sequence shown here is derived from an EMBL/GenBank/DDBJ whole genome shotgun (WGS) entry which is preliminary data.</text>
</comment>
<gene>
    <name evidence="2" type="ORF">S12H4_06970</name>
</gene>
<organism evidence="2">
    <name type="scientific">marine sediment metagenome</name>
    <dbReference type="NCBI Taxonomy" id="412755"/>
    <lineage>
        <taxon>unclassified sequences</taxon>
        <taxon>metagenomes</taxon>
        <taxon>ecological metagenomes</taxon>
    </lineage>
</organism>
<feature type="compositionally biased region" description="Acidic residues" evidence="1">
    <location>
        <begin position="54"/>
        <end position="67"/>
    </location>
</feature>
<name>X1SVF6_9ZZZZ</name>
<proteinExistence type="predicted"/>
<dbReference type="EMBL" id="BARW01002520">
    <property type="protein sequence ID" value="GAI71804.1"/>
    <property type="molecule type" value="Genomic_DNA"/>
</dbReference>
<evidence type="ECO:0000256" key="1">
    <source>
        <dbReference type="SAM" id="MobiDB-lite"/>
    </source>
</evidence>
<evidence type="ECO:0000313" key="2">
    <source>
        <dbReference type="EMBL" id="GAI71804.1"/>
    </source>
</evidence>
<feature type="non-terminal residue" evidence="2">
    <location>
        <position position="1"/>
    </location>
</feature>